<keyword evidence="1" id="KW-0813">Transport</keyword>
<dbReference type="SMART" id="SM00382">
    <property type="entry name" value="AAA"/>
    <property type="match status" value="1"/>
</dbReference>
<dbReference type="GO" id="GO:0016887">
    <property type="term" value="F:ATP hydrolysis activity"/>
    <property type="evidence" value="ECO:0007669"/>
    <property type="project" value="InterPro"/>
</dbReference>
<dbReference type="GO" id="GO:0055085">
    <property type="term" value="P:transmembrane transport"/>
    <property type="evidence" value="ECO:0007669"/>
    <property type="project" value="UniProtKB-ARBA"/>
</dbReference>
<evidence type="ECO:0000256" key="2">
    <source>
        <dbReference type="ARBA" id="ARBA00022741"/>
    </source>
</evidence>
<protein>
    <submittedName>
        <fullName evidence="5">Unannotated protein</fullName>
    </submittedName>
</protein>
<proteinExistence type="predicted"/>
<name>A0A6J6UKF4_9ZZZZ</name>
<dbReference type="CDD" id="cd03257">
    <property type="entry name" value="ABC_NikE_OppD_transporters"/>
    <property type="match status" value="1"/>
</dbReference>
<dbReference type="InterPro" id="IPR017871">
    <property type="entry name" value="ABC_transporter-like_CS"/>
</dbReference>
<keyword evidence="2" id="KW-0547">Nucleotide-binding</keyword>
<dbReference type="AlphaFoldDB" id="A0A6J6UKF4"/>
<dbReference type="Gene3D" id="3.40.50.300">
    <property type="entry name" value="P-loop containing nucleotide triphosphate hydrolases"/>
    <property type="match status" value="1"/>
</dbReference>
<evidence type="ECO:0000256" key="1">
    <source>
        <dbReference type="ARBA" id="ARBA00022448"/>
    </source>
</evidence>
<evidence type="ECO:0000259" key="4">
    <source>
        <dbReference type="PROSITE" id="PS50893"/>
    </source>
</evidence>
<dbReference type="PROSITE" id="PS00211">
    <property type="entry name" value="ABC_TRANSPORTER_1"/>
    <property type="match status" value="1"/>
</dbReference>
<dbReference type="PROSITE" id="PS50893">
    <property type="entry name" value="ABC_TRANSPORTER_2"/>
    <property type="match status" value="1"/>
</dbReference>
<evidence type="ECO:0000313" key="5">
    <source>
        <dbReference type="EMBL" id="CAB4760272.1"/>
    </source>
</evidence>
<dbReference type="InterPro" id="IPR027417">
    <property type="entry name" value="P-loop_NTPase"/>
</dbReference>
<feature type="domain" description="ABC transporter" evidence="4">
    <location>
        <begin position="6"/>
        <end position="251"/>
    </location>
</feature>
<evidence type="ECO:0000256" key="3">
    <source>
        <dbReference type="ARBA" id="ARBA00022840"/>
    </source>
</evidence>
<dbReference type="SUPFAM" id="SSF52540">
    <property type="entry name" value="P-loop containing nucleoside triphosphate hydrolases"/>
    <property type="match status" value="1"/>
</dbReference>
<dbReference type="InterPro" id="IPR050319">
    <property type="entry name" value="ABC_transp_ATP-bind"/>
</dbReference>
<dbReference type="InterPro" id="IPR003593">
    <property type="entry name" value="AAA+_ATPase"/>
</dbReference>
<accession>A0A6J6UKF4</accession>
<dbReference type="GO" id="GO:0005524">
    <property type="term" value="F:ATP binding"/>
    <property type="evidence" value="ECO:0007669"/>
    <property type="project" value="UniProtKB-KW"/>
</dbReference>
<gene>
    <name evidence="5" type="ORF">UFOPK2855_00629</name>
</gene>
<dbReference type="PANTHER" id="PTHR43776">
    <property type="entry name" value="TRANSPORT ATP-BINDING PROTEIN"/>
    <property type="match status" value="1"/>
</dbReference>
<dbReference type="InterPro" id="IPR003439">
    <property type="entry name" value="ABC_transporter-like_ATP-bd"/>
</dbReference>
<keyword evidence="3" id="KW-0067">ATP-binding</keyword>
<reference evidence="5" key="1">
    <citation type="submission" date="2020-05" db="EMBL/GenBank/DDBJ databases">
        <authorList>
            <person name="Chiriac C."/>
            <person name="Salcher M."/>
            <person name="Ghai R."/>
            <person name="Kavagutti S V."/>
        </authorList>
    </citation>
    <scope>NUCLEOTIDE SEQUENCE</scope>
</reference>
<organism evidence="5">
    <name type="scientific">freshwater metagenome</name>
    <dbReference type="NCBI Taxonomy" id="449393"/>
    <lineage>
        <taxon>unclassified sequences</taxon>
        <taxon>metagenomes</taxon>
        <taxon>ecological metagenomes</taxon>
    </lineage>
</organism>
<dbReference type="EMBL" id="CAEZZK010000106">
    <property type="protein sequence ID" value="CAB4760272.1"/>
    <property type="molecule type" value="Genomic_DNA"/>
</dbReference>
<dbReference type="Pfam" id="PF00005">
    <property type="entry name" value="ABC_tran"/>
    <property type="match status" value="1"/>
</dbReference>
<sequence length="261" mass="29080">MSETLFEVKSLYRDFKLPRSAISGARPVRHAVADLNLKIEIGDRLGVVGESGSGKTTLAKILLNLDKPTSGSISFKDQQLSNSDMSIFRREVQIIFQDPRSSLDPRRTIEEIILEPLECLNFQQDHQLRINKVLQQVELDASIRSRYPHELSGGQRQRVAIARALAAQPSVLIADEPVSALDVLVRGEILQLMSELIESLNLTLVLISHDLSVITRLCKTVVVMQQGRIVEAGNTQDVFANPQHQFTKDLISAVPRLPTET</sequence>